<proteinExistence type="predicted"/>
<feature type="non-terminal residue" evidence="1">
    <location>
        <position position="245"/>
    </location>
</feature>
<comment type="caution">
    <text evidence="1">The sequence shown here is derived from an EMBL/GenBank/DDBJ whole genome shotgun (WGS) entry which is preliminary data.</text>
</comment>
<organism evidence="1 2">
    <name type="scientific">Spiromyces aspiralis</name>
    <dbReference type="NCBI Taxonomy" id="68401"/>
    <lineage>
        <taxon>Eukaryota</taxon>
        <taxon>Fungi</taxon>
        <taxon>Fungi incertae sedis</taxon>
        <taxon>Zoopagomycota</taxon>
        <taxon>Kickxellomycotina</taxon>
        <taxon>Kickxellomycetes</taxon>
        <taxon>Kickxellales</taxon>
        <taxon>Kickxellaceae</taxon>
        <taxon>Spiromyces</taxon>
    </lineage>
</organism>
<name>A0ACC1HPL0_9FUNG</name>
<gene>
    <name evidence="1" type="ORF">EV182_004029</name>
</gene>
<accession>A0ACC1HPL0</accession>
<evidence type="ECO:0000313" key="1">
    <source>
        <dbReference type="EMBL" id="KAJ1678449.1"/>
    </source>
</evidence>
<dbReference type="EMBL" id="JAMZIH010001159">
    <property type="protein sequence ID" value="KAJ1678449.1"/>
    <property type="molecule type" value="Genomic_DNA"/>
</dbReference>
<protein>
    <submittedName>
        <fullName evidence="1">Uncharacterized protein</fullName>
    </submittedName>
</protein>
<sequence length="245" mass="27783">MTLARSCEQRSPGQNSVYIDNTKLYNKTRFFQLTVPWVFRFNQSAIRLVYVPVLIMASYAGLVAAYNYYYSKHALPVSVVPFISVVLGLLLVFRSNTAYDRYYEGRRLWTDIRTQSRILVRNICIGIRDKCEQHVDEKKLAIRFIMAYTIAVKHHLRGEMGTDYEDFDGLLSEEFLRRVKSQSYTRNPATPIASSSPIEFDPAAAADLAESGATAIAVGSERPHNEDAPFSLTMATTFIQDSLPD</sequence>
<evidence type="ECO:0000313" key="2">
    <source>
        <dbReference type="Proteomes" id="UP001145114"/>
    </source>
</evidence>
<dbReference type="Proteomes" id="UP001145114">
    <property type="component" value="Unassembled WGS sequence"/>
</dbReference>
<reference evidence="1" key="1">
    <citation type="submission" date="2022-06" db="EMBL/GenBank/DDBJ databases">
        <title>Phylogenomic reconstructions and comparative analyses of Kickxellomycotina fungi.</title>
        <authorList>
            <person name="Reynolds N.K."/>
            <person name="Stajich J.E."/>
            <person name="Barry K."/>
            <person name="Grigoriev I.V."/>
            <person name="Crous P."/>
            <person name="Smith M.E."/>
        </authorList>
    </citation>
    <scope>NUCLEOTIDE SEQUENCE</scope>
    <source>
        <strain evidence="1">RSA 2271</strain>
    </source>
</reference>
<keyword evidence="2" id="KW-1185">Reference proteome</keyword>